<proteinExistence type="predicted"/>
<name>A0AA39YTT6_9PEZI</name>
<comment type="caution">
    <text evidence="1">The sequence shown here is derived from an EMBL/GenBank/DDBJ whole genome shotgun (WGS) entry which is preliminary data.</text>
</comment>
<sequence length="204" mass="23526">MWQWRFPNMRRLSANDPFTRRILTQRKGRPFSRYVGHKYRGPWLSRHRGYHQTWNLTFCWPSVEMWISSIIYKSEMPIQRHRGQQALQPHRHTIRLLKLLSEPRCPRVGMSTISCHLADGLTGVEEPGTAHTQQGICSQAEASALLCAPIRTNPKHGVHEVRTMTLTLCIGLHFQLLQAAGRWATLATRDHSVDVSAVEWVACR</sequence>
<dbReference type="EMBL" id="JAULSV010000001">
    <property type="protein sequence ID" value="KAK0657851.1"/>
    <property type="molecule type" value="Genomic_DNA"/>
</dbReference>
<accession>A0AA39YTT6</accession>
<organism evidence="1 2">
    <name type="scientific">Cercophora newfieldiana</name>
    <dbReference type="NCBI Taxonomy" id="92897"/>
    <lineage>
        <taxon>Eukaryota</taxon>
        <taxon>Fungi</taxon>
        <taxon>Dikarya</taxon>
        <taxon>Ascomycota</taxon>
        <taxon>Pezizomycotina</taxon>
        <taxon>Sordariomycetes</taxon>
        <taxon>Sordariomycetidae</taxon>
        <taxon>Sordariales</taxon>
        <taxon>Lasiosphaeriaceae</taxon>
        <taxon>Cercophora</taxon>
    </lineage>
</organism>
<keyword evidence="2" id="KW-1185">Reference proteome</keyword>
<evidence type="ECO:0000313" key="2">
    <source>
        <dbReference type="Proteomes" id="UP001174936"/>
    </source>
</evidence>
<dbReference type="AlphaFoldDB" id="A0AA39YTT6"/>
<dbReference type="Proteomes" id="UP001174936">
    <property type="component" value="Unassembled WGS sequence"/>
</dbReference>
<protein>
    <submittedName>
        <fullName evidence="1">Uncharacterized protein</fullName>
    </submittedName>
</protein>
<evidence type="ECO:0000313" key="1">
    <source>
        <dbReference type="EMBL" id="KAK0657851.1"/>
    </source>
</evidence>
<gene>
    <name evidence="1" type="ORF">B0T16DRAFT_69232</name>
</gene>
<reference evidence="1" key="1">
    <citation type="submission" date="2023-06" db="EMBL/GenBank/DDBJ databases">
        <title>Genome-scale phylogeny and comparative genomics of the fungal order Sordariales.</title>
        <authorList>
            <consortium name="Lawrence Berkeley National Laboratory"/>
            <person name="Hensen N."/>
            <person name="Bonometti L."/>
            <person name="Westerberg I."/>
            <person name="Brannstrom I.O."/>
            <person name="Guillou S."/>
            <person name="Cros-Aarteil S."/>
            <person name="Calhoun S."/>
            <person name="Haridas S."/>
            <person name="Kuo A."/>
            <person name="Mondo S."/>
            <person name="Pangilinan J."/>
            <person name="Riley R."/>
            <person name="Labutti K."/>
            <person name="Andreopoulos B."/>
            <person name="Lipzen A."/>
            <person name="Chen C."/>
            <person name="Yanf M."/>
            <person name="Daum C."/>
            <person name="Ng V."/>
            <person name="Clum A."/>
            <person name="Steindorff A."/>
            <person name="Ohm R."/>
            <person name="Martin F."/>
            <person name="Silar P."/>
            <person name="Natvig D."/>
            <person name="Lalanne C."/>
            <person name="Gautier V."/>
            <person name="Ament-Velasquez S.L."/>
            <person name="Kruys A."/>
            <person name="Hutchinson M.I."/>
            <person name="Powell A.J."/>
            <person name="Barry K."/>
            <person name="Miller A.N."/>
            <person name="Grigoriev I.V."/>
            <person name="Debuchy R."/>
            <person name="Gladieux P."/>
            <person name="Thoren M.H."/>
            <person name="Johannesson H."/>
        </authorList>
    </citation>
    <scope>NUCLEOTIDE SEQUENCE</scope>
    <source>
        <strain evidence="1">SMH2532-1</strain>
    </source>
</reference>